<feature type="region of interest" description="Disordered" evidence="2">
    <location>
        <begin position="389"/>
        <end position="410"/>
    </location>
</feature>
<sequence>MKENRTDQRHRRRAQVHPDYERERKYAEKMRRRQQEYSRQEWIEQERYAQQHRLGTRMQRNRIKQMEMRRKRRRGEILLCVALVLILAATFAAAKIYTKLDLWQQKAEKPDFVATAAQSSEVEDEILNIAIFGTDGDGFRTDVNIVASFHVKTKELHLISVPRDTRVTMTDEMISYLEKNGKYVPDKTGVYGQCKMTEVHAYAGEGNRCAFSVAMLEEILGIDIDYYVKINLDAFKEIVDAVGGVTFNVEERLYYSDPAQGLYIDLYPGEQVLHGDEAEMLVRFRSGYAQGDLKRIQVQQDFMKAFIEQVCSTKSILDNLDSLIRIGLEKTETNMPLSTALQYAKYVTQIDPATVTTDTIPGEGGSYFDMDEEATKELIDYRIYDIEPPADETEDGALTETTDMTETTNG</sequence>
<evidence type="ECO:0000313" key="6">
    <source>
        <dbReference type="Proteomes" id="UP000729290"/>
    </source>
</evidence>
<dbReference type="PANTHER" id="PTHR33392:SF6">
    <property type="entry name" value="POLYISOPRENYL-TEICHOIC ACID--PEPTIDOGLYCAN TEICHOIC ACID TRANSFERASE TAGU"/>
    <property type="match status" value="1"/>
</dbReference>
<protein>
    <submittedName>
        <fullName evidence="5">LCP family protein</fullName>
    </submittedName>
</protein>
<keyword evidence="3" id="KW-1133">Transmembrane helix</keyword>
<evidence type="ECO:0000256" key="2">
    <source>
        <dbReference type="SAM" id="MobiDB-lite"/>
    </source>
</evidence>
<feature type="compositionally biased region" description="Low complexity" evidence="2">
    <location>
        <begin position="399"/>
        <end position="410"/>
    </location>
</feature>
<evidence type="ECO:0000313" key="5">
    <source>
        <dbReference type="EMBL" id="MBM6877024.1"/>
    </source>
</evidence>
<evidence type="ECO:0000259" key="4">
    <source>
        <dbReference type="Pfam" id="PF03816"/>
    </source>
</evidence>
<dbReference type="EMBL" id="JACSNV010000003">
    <property type="protein sequence ID" value="MBM6877024.1"/>
    <property type="molecule type" value="Genomic_DNA"/>
</dbReference>
<keyword evidence="3" id="KW-0812">Transmembrane</keyword>
<dbReference type="Gene3D" id="3.40.630.190">
    <property type="entry name" value="LCP protein"/>
    <property type="match status" value="1"/>
</dbReference>
<feature type="region of interest" description="Disordered" evidence="2">
    <location>
        <begin position="1"/>
        <end position="32"/>
    </location>
</feature>
<dbReference type="InterPro" id="IPR050922">
    <property type="entry name" value="LytR/CpsA/Psr_CW_biosynth"/>
</dbReference>
<gene>
    <name evidence="5" type="ORF">H9X83_02465</name>
</gene>
<name>A0ABS2G947_9FIRM</name>
<evidence type="ECO:0000256" key="1">
    <source>
        <dbReference type="ARBA" id="ARBA00006068"/>
    </source>
</evidence>
<dbReference type="PANTHER" id="PTHR33392">
    <property type="entry name" value="POLYISOPRENYL-TEICHOIC ACID--PEPTIDOGLYCAN TEICHOIC ACID TRANSFERASE TAGU"/>
    <property type="match status" value="1"/>
</dbReference>
<feature type="domain" description="Cell envelope-related transcriptional attenuator" evidence="4">
    <location>
        <begin position="140"/>
        <end position="310"/>
    </location>
</feature>
<dbReference type="Pfam" id="PF03816">
    <property type="entry name" value="LytR_cpsA_psr"/>
    <property type="match status" value="1"/>
</dbReference>
<reference evidence="5 6" key="1">
    <citation type="journal article" date="2021" name="Sci. Rep.">
        <title>The distribution of antibiotic resistance genes in chicken gut microbiota commensals.</title>
        <authorList>
            <person name="Juricova H."/>
            <person name="Matiasovicova J."/>
            <person name="Kubasova T."/>
            <person name="Cejkova D."/>
            <person name="Rychlik I."/>
        </authorList>
    </citation>
    <scope>NUCLEOTIDE SEQUENCE [LARGE SCALE GENOMIC DNA]</scope>
    <source>
        <strain evidence="5 6">An431b</strain>
    </source>
</reference>
<keyword evidence="6" id="KW-1185">Reference proteome</keyword>
<dbReference type="NCBIfam" id="TIGR00350">
    <property type="entry name" value="lytR_cpsA_psr"/>
    <property type="match status" value="1"/>
</dbReference>
<comment type="caution">
    <text evidence="5">The sequence shown here is derived from an EMBL/GenBank/DDBJ whole genome shotgun (WGS) entry which is preliminary data.</text>
</comment>
<feature type="transmembrane region" description="Helical" evidence="3">
    <location>
        <begin position="77"/>
        <end position="97"/>
    </location>
</feature>
<evidence type="ECO:0000256" key="3">
    <source>
        <dbReference type="SAM" id="Phobius"/>
    </source>
</evidence>
<organism evidence="5 6">
    <name type="scientific">Anaerotignum lactatifermentans</name>
    <dbReference type="NCBI Taxonomy" id="160404"/>
    <lineage>
        <taxon>Bacteria</taxon>
        <taxon>Bacillati</taxon>
        <taxon>Bacillota</taxon>
        <taxon>Clostridia</taxon>
        <taxon>Lachnospirales</taxon>
        <taxon>Anaerotignaceae</taxon>
        <taxon>Anaerotignum</taxon>
    </lineage>
</organism>
<dbReference type="RefSeq" id="WP_205132944.1">
    <property type="nucleotide sequence ID" value="NZ_JACSNT010000003.1"/>
</dbReference>
<accession>A0ABS2G947</accession>
<keyword evidence="3" id="KW-0472">Membrane</keyword>
<comment type="similarity">
    <text evidence="1">Belongs to the LytR/CpsA/Psr (LCP) family.</text>
</comment>
<proteinExistence type="inferred from homology"/>
<dbReference type="Proteomes" id="UP000729290">
    <property type="component" value="Unassembled WGS sequence"/>
</dbReference>
<dbReference type="InterPro" id="IPR004474">
    <property type="entry name" value="LytR_CpsA_psr"/>
</dbReference>
<feature type="compositionally biased region" description="Basic and acidic residues" evidence="2">
    <location>
        <begin position="16"/>
        <end position="32"/>
    </location>
</feature>